<dbReference type="EMBL" id="CP051180">
    <property type="protein sequence ID" value="QIZ78311.1"/>
    <property type="molecule type" value="Genomic_DNA"/>
</dbReference>
<evidence type="ECO:0000313" key="4">
    <source>
        <dbReference type="EMBL" id="QIZ78311.1"/>
    </source>
</evidence>
<protein>
    <submittedName>
        <fullName evidence="4">DUF4124 domain-containing protein</fullName>
    </submittedName>
</protein>
<keyword evidence="2" id="KW-0732">Signal</keyword>
<dbReference type="Pfam" id="PF13511">
    <property type="entry name" value="DUF4124"/>
    <property type="match status" value="1"/>
</dbReference>
<gene>
    <name evidence="4" type="ORF">HER31_16245</name>
</gene>
<feature type="chain" id="PRO_5026068915" evidence="2">
    <location>
        <begin position="18"/>
        <end position="184"/>
    </location>
</feature>
<dbReference type="KEGG" id="fes:HER31_16245"/>
<feature type="domain" description="DUF4124" evidence="3">
    <location>
        <begin position="6"/>
        <end position="55"/>
    </location>
</feature>
<evidence type="ECO:0000313" key="5">
    <source>
        <dbReference type="Proteomes" id="UP000501602"/>
    </source>
</evidence>
<reference evidence="4 5" key="1">
    <citation type="submission" date="2020-04" db="EMBL/GenBank/DDBJ databases">
        <title>Ferrimonas sp. S7 isolated from sea water.</title>
        <authorList>
            <person name="Bae S.S."/>
            <person name="Baek K."/>
        </authorList>
    </citation>
    <scope>NUCLEOTIDE SEQUENCE [LARGE SCALE GENOMIC DNA]</scope>
    <source>
        <strain evidence="4 5">S7</strain>
    </source>
</reference>
<name>A0A6H1UGU7_9GAMM</name>
<feature type="compositionally biased region" description="Low complexity" evidence="1">
    <location>
        <begin position="53"/>
        <end position="72"/>
    </location>
</feature>
<feature type="region of interest" description="Disordered" evidence="1">
    <location>
        <begin position="52"/>
        <end position="72"/>
    </location>
</feature>
<evidence type="ECO:0000259" key="3">
    <source>
        <dbReference type="Pfam" id="PF13511"/>
    </source>
</evidence>
<feature type="signal peptide" evidence="2">
    <location>
        <begin position="1"/>
        <end position="17"/>
    </location>
</feature>
<proteinExistence type="predicted"/>
<sequence>MKLRVLMLLLLALPASAEIYKWVDADGKIHYGDKPVAGAEKVVPKEPMTATLSRAPTTPTQTQQPQTSPAQQRISYKVKFTAPDNNATVRNNNGQVPVSIFLKPELASNHRLQLFLDGSVIRTLGGGGNFVLDDIDRGEHQLQVKVIDKSGKILAYSSKRTLFMHRQSLLMPSGSKPIVKIPHN</sequence>
<evidence type="ECO:0000256" key="2">
    <source>
        <dbReference type="SAM" id="SignalP"/>
    </source>
</evidence>
<accession>A0A6H1UGU7</accession>
<keyword evidence="5" id="KW-1185">Reference proteome</keyword>
<dbReference type="Proteomes" id="UP000501602">
    <property type="component" value="Chromosome"/>
</dbReference>
<evidence type="ECO:0000256" key="1">
    <source>
        <dbReference type="SAM" id="MobiDB-lite"/>
    </source>
</evidence>
<organism evidence="4 5">
    <name type="scientific">Ferrimonas lipolytica</name>
    <dbReference type="NCBI Taxonomy" id="2724191"/>
    <lineage>
        <taxon>Bacteria</taxon>
        <taxon>Pseudomonadati</taxon>
        <taxon>Pseudomonadota</taxon>
        <taxon>Gammaproteobacteria</taxon>
        <taxon>Alteromonadales</taxon>
        <taxon>Ferrimonadaceae</taxon>
        <taxon>Ferrimonas</taxon>
    </lineage>
</organism>
<dbReference type="InterPro" id="IPR025392">
    <property type="entry name" value="DUF4124"/>
</dbReference>
<dbReference type="RefSeq" id="WP_168662153.1">
    <property type="nucleotide sequence ID" value="NZ_CP051180.1"/>
</dbReference>
<dbReference type="AlphaFoldDB" id="A0A6H1UGU7"/>